<keyword evidence="9" id="KW-1185">Reference proteome</keyword>
<dbReference type="GO" id="GO:0015288">
    <property type="term" value="F:porin activity"/>
    <property type="evidence" value="ECO:0007669"/>
    <property type="project" value="TreeGrafter"/>
</dbReference>
<evidence type="ECO:0000256" key="7">
    <source>
        <dbReference type="SAM" id="MobiDB-lite"/>
    </source>
</evidence>
<dbReference type="SUPFAM" id="SSF56954">
    <property type="entry name" value="Outer membrane efflux proteins (OEP)"/>
    <property type="match status" value="1"/>
</dbReference>
<keyword evidence="5" id="KW-0998">Cell outer membrane</keyword>
<gene>
    <name evidence="8" type="ORF">Q31a_20940</name>
</gene>
<feature type="coiled-coil region" evidence="6">
    <location>
        <begin position="466"/>
        <end position="493"/>
    </location>
</feature>
<dbReference type="AlphaFoldDB" id="A0A518G5E8"/>
<evidence type="ECO:0000313" key="9">
    <source>
        <dbReference type="Proteomes" id="UP000318017"/>
    </source>
</evidence>
<protein>
    <submittedName>
        <fullName evidence="8">Outer membrane efflux protein</fullName>
    </submittedName>
</protein>
<keyword evidence="2" id="KW-1134">Transmembrane beta strand</keyword>
<dbReference type="GO" id="GO:0009279">
    <property type="term" value="C:cell outer membrane"/>
    <property type="evidence" value="ECO:0007669"/>
    <property type="project" value="UniProtKB-SubCell"/>
</dbReference>
<evidence type="ECO:0000256" key="4">
    <source>
        <dbReference type="ARBA" id="ARBA00023136"/>
    </source>
</evidence>
<reference evidence="8 9" key="1">
    <citation type="submission" date="2019-02" db="EMBL/GenBank/DDBJ databases">
        <title>Deep-cultivation of Planctomycetes and their phenomic and genomic characterization uncovers novel biology.</title>
        <authorList>
            <person name="Wiegand S."/>
            <person name="Jogler M."/>
            <person name="Boedeker C."/>
            <person name="Pinto D."/>
            <person name="Vollmers J."/>
            <person name="Rivas-Marin E."/>
            <person name="Kohn T."/>
            <person name="Peeters S.H."/>
            <person name="Heuer A."/>
            <person name="Rast P."/>
            <person name="Oberbeckmann S."/>
            <person name="Bunk B."/>
            <person name="Jeske O."/>
            <person name="Meyerdierks A."/>
            <person name="Storesund J.E."/>
            <person name="Kallscheuer N."/>
            <person name="Luecker S."/>
            <person name="Lage O.M."/>
            <person name="Pohl T."/>
            <person name="Merkel B.J."/>
            <person name="Hornburger P."/>
            <person name="Mueller R.-W."/>
            <person name="Bruemmer F."/>
            <person name="Labrenz M."/>
            <person name="Spormann A.M."/>
            <person name="Op den Camp H."/>
            <person name="Overmann J."/>
            <person name="Amann R."/>
            <person name="Jetten M.S.M."/>
            <person name="Mascher T."/>
            <person name="Medema M.H."/>
            <person name="Devos D.P."/>
            <person name="Kaster A.-K."/>
            <person name="Ovreas L."/>
            <person name="Rohde M."/>
            <person name="Galperin M.Y."/>
            <person name="Jogler C."/>
        </authorList>
    </citation>
    <scope>NUCLEOTIDE SEQUENCE [LARGE SCALE GENOMIC DNA]</scope>
    <source>
        <strain evidence="8 9">Q31a</strain>
    </source>
</reference>
<dbReference type="Proteomes" id="UP000318017">
    <property type="component" value="Chromosome"/>
</dbReference>
<evidence type="ECO:0000256" key="5">
    <source>
        <dbReference type="ARBA" id="ARBA00023237"/>
    </source>
</evidence>
<feature type="compositionally biased region" description="Polar residues" evidence="7">
    <location>
        <begin position="728"/>
        <end position="762"/>
    </location>
</feature>
<name>A0A518G5E8_9BACT</name>
<proteinExistence type="predicted"/>
<dbReference type="InterPro" id="IPR051906">
    <property type="entry name" value="TolC-like"/>
</dbReference>
<organism evidence="8 9">
    <name type="scientific">Aureliella helgolandensis</name>
    <dbReference type="NCBI Taxonomy" id="2527968"/>
    <lineage>
        <taxon>Bacteria</taxon>
        <taxon>Pseudomonadati</taxon>
        <taxon>Planctomycetota</taxon>
        <taxon>Planctomycetia</taxon>
        <taxon>Pirellulales</taxon>
        <taxon>Pirellulaceae</taxon>
        <taxon>Aureliella</taxon>
    </lineage>
</organism>
<evidence type="ECO:0000256" key="6">
    <source>
        <dbReference type="SAM" id="Coils"/>
    </source>
</evidence>
<dbReference type="PANTHER" id="PTHR30026">
    <property type="entry name" value="OUTER MEMBRANE PROTEIN TOLC"/>
    <property type="match status" value="1"/>
</dbReference>
<dbReference type="Gene3D" id="1.20.1600.10">
    <property type="entry name" value="Outer membrane efflux proteins (OEP)"/>
    <property type="match status" value="1"/>
</dbReference>
<dbReference type="GO" id="GO:0015562">
    <property type="term" value="F:efflux transmembrane transporter activity"/>
    <property type="evidence" value="ECO:0007669"/>
    <property type="project" value="InterPro"/>
</dbReference>
<evidence type="ECO:0000256" key="1">
    <source>
        <dbReference type="ARBA" id="ARBA00004442"/>
    </source>
</evidence>
<dbReference type="EMBL" id="CP036298">
    <property type="protein sequence ID" value="QDV23789.1"/>
    <property type="molecule type" value="Genomic_DNA"/>
</dbReference>
<accession>A0A518G5E8</accession>
<evidence type="ECO:0000256" key="2">
    <source>
        <dbReference type="ARBA" id="ARBA00022452"/>
    </source>
</evidence>
<sequence>MANFLAQSMDIEYADTQVQSLPEATQTAIPLGPSNLPEEFVELSLEDCIAMAMQNSKILRVVGGSNQQTGSVSNALLSAQPGQLPSVYDPAIMATTSSTQPLVVDSQGNRVAPRGSSRSNQVGGVEDALSEFDTQFSAIFGYNTTDRPRNVGPGNPFNPQLFQGVDSNGQAAISKRHANGTITTARFTTVYSRNNIPTGVGRNVASDYTAALELQVTQPLLRGRGTLVNRIPVTLARINEDLALHEFEIGVRNMVQAVEHAYWDLYCGYRAFDTARIARDSARSLWKVANERLKIGKDAPQAAFQAEGLYYQFDAQMRASLNGSTVPGNDPEGLVGRERRLRELIGWGATDGQFIRPLDEPSLARIQFNWCDVVGEGLTRSVELRRQKWAIKQDELELISARNQVLPQLDLVGFYRFLGVGDTFASSQRSGIAFPNPGSNALEGLTDGGSQELGARLEFTPQAFGKRRAMANIQNSQFQIKKTQEELREKEVMLVFRLADAWTKIESDYELIHVYQQQWAANQKEINVYQAQIEENVGDLAQLLDQLLRAEERRTRAEQQYHNAVCDYNKWIVNLHALKGSLLDLNSIELQEGAWVDKAYWDAEERARERAGGIYFDYGYTRPAVVSNGPVQQGMHTEGNISDHGASFGAGSDYDAAPAQEFLDRAMEGGEQNLESVVEPKSPTARLESGNGVRTVSNTATISDRDQYNWGGLGIDEQPRAQVVRASQEYSLSDTAANRPTVSGQRQPRVANSSGAASWTPR</sequence>
<dbReference type="GO" id="GO:1990281">
    <property type="term" value="C:efflux pump complex"/>
    <property type="evidence" value="ECO:0007669"/>
    <property type="project" value="TreeGrafter"/>
</dbReference>
<dbReference type="PANTHER" id="PTHR30026:SF23">
    <property type="entry name" value="TO APRF-PUTATIVE OUTER MEMBRANE EFFLUX PROTEIN OR SECRETED ALKALINE PHOSPHATASE-RELATED"/>
    <property type="match status" value="1"/>
</dbReference>
<keyword evidence="3" id="KW-0812">Transmembrane</keyword>
<evidence type="ECO:0000313" key="8">
    <source>
        <dbReference type="EMBL" id="QDV23789.1"/>
    </source>
</evidence>
<feature type="region of interest" description="Disordered" evidence="7">
    <location>
        <begin position="725"/>
        <end position="762"/>
    </location>
</feature>
<feature type="coiled-coil region" evidence="6">
    <location>
        <begin position="533"/>
        <end position="567"/>
    </location>
</feature>
<comment type="subcellular location">
    <subcellularLocation>
        <location evidence="1">Cell outer membrane</location>
    </subcellularLocation>
</comment>
<keyword evidence="6" id="KW-0175">Coiled coil</keyword>
<keyword evidence="4" id="KW-0472">Membrane</keyword>
<evidence type="ECO:0000256" key="3">
    <source>
        <dbReference type="ARBA" id="ARBA00022692"/>
    </source>
</evidence>
<feature type="region of interest" description="Disordered" evidence="7">
    <location>
        <begin position="672"/>
        <end position="700"/>
    </location>
</feature>
<dbReference type="KEGG" id="ahel:Q31a_20940"/>